<evidence type="ECO:0000313" key="2">
    <source>
        <dbReference type="EMBL" id="TRO81787.1"/>
    </source>
</evidence>
<dbReference type="AlphaFoldDB" id="A0A550JEX9"/>
<sequence>MKIFFLSLILFLLSFAGLAAGLLLGRREPRRTCGGGKESCSCASAGEGPARCPDAPRHS</sequence>
<name>A0A550JEX9_9BACT</name>
<dbReference type="RefSeq" id="WP_092057615.1">
    <property type="nucleotide sequence ID" value="NZ_FOJJ01000037.1"/>
</dbReference>
<keyword evidence="3" id="KW-1185">Reference proteome</keyword>
<dbReference type="Proteomes" id="UP000317155">
    <property type="component" value="Unassembled WGS sequence"/>
</dbReference>
<protein>
    <submittedName>
        <fullName evidence="2">Uncharacterized protein</fullName>
    </submittedName>
</protein>
<feature type="region of interest" description="Disordered" evidence="1">
    <location>
        <begin position="31"/>
        <end position="59"/>
    </location>
</feature>
<accession>A0A550JEX9</accession>
<evidence type="ECO:0000256" key="1">
    <source>
        <dbReference type="SAM" id="MobiDB-lite"/>
    </source>
</evidence>
<dbReference type="EMBL" id="VJVV01000005">
    <property type="protein sequence ID" value="TRO81787.1"/>
    <property type="molecule type" value="Genomic_DNA"/>
</dbReference>
<evidence type="ECO:0000313" key="3">
    <source>
        <dbReference type="Proteomes" id="UP000317155"/>
    </source>
</evidence>
<organism evidence="2 3">
    <name type="scientific">Trichloromonas acetexigens</name>
    <dbReference type="NCBI Taxonomy" id="38815"/>
    <lineage>
        <taxon>Bacteria</taxon>
        <taxon>Pseudomonadati</taxon>
        <taxon>Thermodesulfobacteriota</taxon>
        <taxon>Desulfuromonadia</taxon>
        <taxon>Desulfuromonadales</taxon>
        <taxon>Trichloromonadaceae</taxon>
        <taxon>Trichloromonas</taxon>
    </lineage>
</organism>
<proteinExistence type="predicted"/>
<comment type="caution">
    <text evidence="2">The sequence shown here is derived from an EMBL/GenBank/DDBJ whole genome shotgun (WGS) entry which is preliminary data.</text>
</comment>
<reference evidence="2 3" key="1">
    <citation type="submission" date="2019-07" db="EMBL/GenBank/DDBJ databases">
        <title>Insights of Desulfuromonas acetexigens electromicrobiology.</title>
        <authorList>
            <person name="Katuri K."/>
            <person name="Sapireddy V."/>
            <person name="Shaw D.R."/>
            <person name="Saikaly P."/>
        </authorList>
    </citation>
    <scope>NUCLEOTIDE SEQUENCE [LARGE SCALE GENOMIC DNA]</scope>
    <source>
        <strain evidence="2 3">2873</strain>
    </source>
</reference>
<gene>
    <name evidence="2" type="ORF">FL622_08265</name>
</gene>